<dbReference type="InterPro" id="IPR040680">
    <property type="entry name" value="DUF5643"/>
</dbReference>
<dbReference type="AlphaFoldDB" id="A0A263BSG0"/>
<dbReference type="Proteomes" id="UP000217083">
    <property type="component" value="Unassembled WGS sequence"/>
</dbReference>
<keyword evidence="1" id="KW-0472">Membrane</keyword>
<feature type="transmembrane region" description="Helical" evidence="1">
    <location>
        <begin position="53"/>
        <end position="76"/>
    </location>
</feature>
<keyword evidence="1" id="KW-0812">Transmembrane</keyword>
<sequence>MVRSFMYNHEDEKLKEIKRENDNIKIPDDIDSYIRMGIDNAKKKKKISSNLRIATLAASILLATLITSASLSPAFANYLKTVPGISAFFELLGGADKGIREAVTNDYIQEIGVSNTVDDQTFTVDHIIFDRSRMIIFYTFDFGQDYIPNENYFLRPKILNENGEGLSAGISWGGMSGEKNIKKGRIEVSKYNSDLFPDTLTIQVQIEKYFEESKEYGLVNDRTFSVSFFPNKEKYFSMEEEVLLNEKVSIEGFTFNVDRAVIYPTQIAVFFSGLDQNSLELLSFHDFRLVDETGEEWNFISGHGSGEKTYTMYFESNFFKNRNTLSLEGSTISALPKEDLLVAIDVKEMKLLKQPDDRISFDGIEPSYFEEDQMSLEFSLTLNEDDPNPSYFSFVGHLMEEDGSMMLDEEGNHVDYVGSQGSRYDERIDGNHIAYASIDIDKSVLDKEEVIYLKLSNYPNYFTQPFSIKIK</sequence>
<comment type="caution">
    <text evidence="4">The sequence shown here is derived from an EMBL/GenBank/DDBJ whole genome shotgun (WGS) entry which is preliminary data.</text>
</comment>
<proteinExistence type="predicted"/>
<feature type="domain" description="DUF5643" evidence="3">
    <location>
        <begin position="241"/>
        <end position="338"/>
    </location>
</feature>
<gene>
    <name evidence="4" type="ORF">CIB95_12900</name>
</gene>
<name>A0A263BSG0_9BACI</name>
<reference evidence="5" key="1">
    <citation type="submission" date="2017-08" db="EMBL/GenBank/DDBJ databases">
        <authorList>
            <person name="Huang Z."/>
        </authorList>
    </citation>
    <scope>NUCLEOTIDE SEQUENCE [LARGE SCALE GENOMIC DNA]</scope>
    <source>
        <strain evidence="5">SA5d-4</strain>
    </source>
</reference>
<dbReference type="Pfam" id="PF18705">
    <property type="entry name" value="DUF5643"/>
    <property type="match status" value="1"/>
</dbReference>
<dbReference type="EMBL" id="NPIA01000007">
    <property type="protein sequence ID" value="OZM56307.1"/>
    <property type="molecule type" value="Genomic_DNA"/>
</dbReference>
<protein>
    <recommendedName>
        <fullName evidence="6">DUF4179 domain-containing protein</fullName>
    </recommendedName>
</protein>
<evidence type="ECO:0000313" key="5">
    <source>
        <dbReference type="Proteomes" id="UP000217083"/>
    </source>
</evidence>
<evidence type="ECO:0008006" key="6">
    <source>
        <dbReference type="Google" id="ProtNLM"/>
    </source>
</evidence>
<accession>A0A263BSG0</accession>
<evidence type="ECO:0000259" key="3">
    <source>
        <dbReference type="Pfam" id="PF18705"/>
    </source>
</evidence>
<reference evidence="4 5" key="2">
    <citation type="submission" date="2017-09" db="EMBL/GenBank/DDBJ databases">
        <title>Bacillus patelloidae sp. nov., isolated from the intestinal tract of a marine limpet.</title>
        <authorList>
            <person name="Liu R."/>
            <person name="Dong C."/>
            <person name="Shao Z."/>
        </authorList>
    </citation>
    <scope>NUCLEOTIDE SEQUENCE [LARGE SCALE GENOMIC DNA]</scope>
    <source>
        <strain evidence="4 5">SA5d-4</strain>
    </source>
</reference>
<organism evidence="4 5">
    <name type="scientific">Lottiidibacillus patelloidae</name>
    <dbReference type="NCBI Taxonomy" id="2670334"/>
    <lineage>
        <taxon>Bacteria</taxon>
        <taxon>Bacillati</taxon>
        <taxon>Bacillota</taxon>
        <taxon>Bacilli</taxon>
        <taxon>Bacillales</taxon>
        <taxon>Bacillaceae</taxon>
        <taxon>Lottiidibacillus</taxon>
    </lineage>
</organism>
<dbReference type="Pfam" id="PF13786">
    <property type="entry name" value="DUF4179"/>
    <property type="match status" value="1"/>
</dbReference>
<keyword evidence="5" id="KW-1185">Reference proteome</keyword>
<dbReference type="Gene3D" id="2.60.40.1630">
    <property type="entry name" value="bacillus anthracis domain"/>
    <property type="match status" value="1"/>
</dbReference>
<evidence type="ECO:0000256" key="1">
    <source>
        <dbReference type="SAM" id="Phobius"/>
    </source>
</evidence>
<evidence type="ECO:0000313" key="4">
    <source>
        <dbReference type="EMBL" id="OZM56307.1"/>
    </source>
</evidence>
<keyword evidence="1" id="KW-1133">Transmembrane helix</keyword>
<evidence type="ECO:0000259" key="2">
    <source>
        <dbReference type="Pfam" id="PF13786"/>
    </source>
</evidence>
<feature type="domain" description="DUF4179" evidence="2">
    <location>
        <begin position="50"/>
        <end position="140"/>
    </location>
</feature>
<dbReference type="InterPro" id="IPR025436">
    <property type="entry name" value="DUF4179"/>
</dbReference>